<keyword evidence="9" id="KW-0297">G-protein coupled receptor</keyword>
<keyword evidence="9" id="KW-0675">Receptor</keyword>
<reference evidence="12" key="1">
    <citation type="submission" date="2025-08" db="UniProtKB">
        <authorList>
            <consortium name="Ensembl"/>
        </authorList>
    </citation>
    <scope>IDENTIFICATION</scope>
</reference>
<dbReference type="GO" id="GO:0005886">
    <property type="term" value="C:plasma membrane"/>
    <property type="evidence" value="ECO:0007669"/>
    <property type="project" value="UniProtKB-SubCell"/>
</dbReference>
<dbReference type="PRINTS" id="PR00245">
    <property type="entry name" value="OLFACTORYR"/>
</dbReference>
<dbReference type="InterPro" id="IPR000725">
    <property type="entry name" value="Olfact_rcpt"/>
</dbReference>
<keyword evidence="7 10" id="KW-0472">Membrane</keyword>
<dbReference type="SUPFAM" id="SSF81321">
    <property type="entry name" value="Family A G protein-coupled receptor-like"/>
    <property type="match status" value="1"/>
</dbReference>
<evidence type="ECO:0000256" key="4">
    <source>
        <dbReference type="ARBA" id="ARBA00022692"/>
    </source>
</evidence>
<dbReference type="Gene3D" id="1.20.1070.10">
    <property type="entry name" value="Rhodopsin 7-helix transmembrane proteins"/>
    <property type="match status" value="1"/>
</dbReference>
<dbReference type="FunFam" id="1.20.1070.10:FF:000001">
    <property type="entry name" value="Olfactory receptor"/>
    <property type="match status" value="1"/>
</dbReference>
<feature type="transmembrane region" description="Helical" evidence="10">
    <location>
        <begin position="88"/>
        <end position="109"/>
    </location>
</feature>
<reference evidence="12" key="2">
    <citation type="submission" date="2025-09" db="UniProtKB">
        <authorList>
            <consortium name="Ensembl"/>
        </authorList>
    </citation>
    <scope>IDENTIFICATION</scope>
</reference>
<dbReference type="InterPro" id="IPR017452">
    <property type="entry name" value="GPCR_Rhodpsn_7TM"/>
</dbReference>
<evidence type="ECO:0000256" key="2">
    <source>
        <dbReference type="ARBA" id="ARBA00022475"/>
    </source>
</evidence>
<feature type="domain" description="G-protein coupled receptors family 1 profile" evidence="11">
    <location>
        <begin position="30"/>
        <end position="279"/>
    </location>
</feature>
<dbReference type="GO" id="GO:0004984">
    <property type="term" value="F:olfactory receptor activity"/>
    <property type="evidence" value="ECO:0007669"/>
    <property type="project" value="InterPro"/>
</dbReference>
<organism evidence="12 13">
    <name type="scientific">Terrapene triunguis</name>
    <name type="common">Three-toed box turtle</name>
    <dbReference type="NCBI Taxonomy" id="2587831"/>
    <lineage>
        <taxon>Eukaryota</taxon>
        <taxon>Metazoa</taxon>
        <taxon>Chordata</taxon>
        <taxon>Craniata</taxon>
        <taxon>Vertebrata</taxon>
        <taxon>Euteleostomi</taxon>
        <taxon>Archelosauria</taxon>
        <taxon>Testudinata</taxon>
        <taxon>Testudines</taxon>
        <taxon>Cryptodira</taxon>
        <taxon>Durocryptodira</taxon>
        <taxon>Testudinoidea</taxon>
        <taxon>Emydidae</taxon>
        <taxon>Terrapene</taxon>
    </lineage>
</organism>
<evidence type="ECO:0000256" key="3">
    <source>
        <dbReference type="ARBA" id="ARBA00022606"/>
    </source>
</evidence>
<evidence type="ECO:0000256" key="1">
    <source>
        <dbReference type="ARBA" id="ARBA00004651"/>
    </source>
</evidence>
<protein>
    <recommendedName>
        <fullName evidence="10">Olfactory receptor</fullName>
    </recommendedName>
</protein>
<evidence type="ECO:0000313" key="12">
    <source>
        <dbReference type="Ensembl" id="ENSTMTP00000008036.1"/>
    </source>
</evidence>
<sequence length="333" mass="37810">TNWYEWSRDWDILVLLFLVFRLIYLLNIIGNIVIILLIKLSPSLHTPMYFFLVNLSFLEMCYTTSVVPQMLVHLLVEHKSISIVGCAAQMYVFTTLGLTECCLLATMAYDRYVAICHPLQYTLIMSSRVCVCLAAASWVTGFLVEAAQTTWISTLPFCGPQQIHHFFCDILPVVKLACADTSMNEMALFGVSMLFIMGLFLLILVSYVRIISTILKMPSAESRHKAFSTCSAHLMVVTLFFGTALFTYLQPRSSYSPDTDKMISLMYTVVTPLLNPVIYTLRNKEVKGALKKTLARNFFSLQKRFFLLSLKSLLWLFSAPSPVNVIFKETCLI</sequence>
<dbReference type="GO" id="GO:0004930">
    <property type="term" value="F:G protein-coupled receptor activity"/>
    <property type="evidence" value="ECO:0007669"/>
    <property type="project" value="UniProtKB-KW"/>
</dbReference>
<dbReference type="PROSITE" id="PS00237">
    <property type="entry name" value="G_PROTEIN_RECEP_F1_1"/>
    <property type="match status" value="1"/>
</dbReference>
<evidence type="ECO:0000256" key="9">
    <source>
        <dbReference type="RuleBase" id="RU000688"/>
    </source>
</evidence>
<feature type="transmembrane region" description="Helical" evidence="10">
    <location>
        <begin position="186"/>
        <end position="208"/>
    </location>
</feature>
<keyword evidence="8 9" id="KW-0807">Transducer</keyword>
<proteinExistence type="inferred from homology"/>
<feature type="transmembrane region" description="Helical" evidence="10">
    <location>
        <begin position="121"/>
        <end position="144"/>
    </location>
</feature>
<evidence type="ECO:0000256" key="10">
    <source>
        <dbReference type="RuleBase" id="RU363047"/>
    </source>
</evidence>
<comment type="subcellular location">
    <subcellularLocation>
        <location evidence="1 10">Cell membrane</location>
        <topology evidence="1 10">Multi-pass membrane protein</topology>
    </subcellularLocation>
</comment>
<dbReference type="GeneTree" id="ENSGT01150000286972"/>
<keyword evidence="5 10" id="KW-0552">Olfaction</keyword>
<evidence type="ECO:0000256" key="5">
    <source>
        <dbReference type="ARBA" id="ARBA00022725"/>
    </source>
</evidence>
<feature type="transmembrane region" description="Helical" evidence="10">
    <location>
        <begin position="262"/>
        <end position="281"/>
    </location>
</feature>
<evidence type="ECO:0000313" key="13">
    <source>
        <dbReference type="Proteomes" id="UP000472274"/>
    </source>
</evidence>
<dbReference type="PROSITE" id="PS50262">
    <property type="entry name" value="G_PROTEIN_RECEP_F1_2"/>
    <property type="match status" value="1"/>
</dbReference>
<dbReference type="PANTHER" id="PTHR26453">
    <property type="entry name" value="OLFACTORY RECEPTOR"/>
    <property type="match status" value="1"/>
</dbReference>
<feature type="transmembrane region" description="Helical" evidence="10">
    <location>
        <begin position="12"/>
        <end position="38"/>
    </location>
</feature>
<keyword evidence="4 9" id="KW-0812">Transmembrane</keyword>
<keyword evidence="6 10" id="KW-1133">Transmembrane helix</keyword>
<feature type="transmembrane region" description="Helical" evidence="10">
    <location>
        <begin position="50"/>
        <end position="76"/>
    </location>
</feature>
<dbReference type="InParanoid" id="A0A674IF12"/>
<dbReference type="CDD" id="cd15225">
    <property type="entry name" value="7tmA_OR10A-like"/>
    <property type="match status" value="1"/>
</dbReference>
<dbReference type="Proteomes" id="UP000472274">
    <property type="component" value="Unplaced"/>
</dbReference>
<evidence type="ECO:0000259" key="11">
    <source>
        <dbReference type="PROSITE" id="PS50262"/>
    </source>
</evidence>
<evidence type="ECO:0000256" key="7">
    <source>
        <dbReference type="ARBA" id="ARBA00023136"/>
    </source>
</evidence>
<name>A0A674IF12_9SAUR</name>
<comment type="similarity">
    <text evidence="9">Belongs to the G-protein coupled receptor 1 family.</text>
</comment>
<feature type="transmembrane region" description="Helical" evidence="10">
    <location>
        <begin position="305"/>
        <end position="327"/>
    </location>
</feature>
<dbReference type="InterPro" id="IPR000276">
    <property type="entry name" value="GPCR_Rhodpsn"/>
</dbReference>
<evidence type="ECO:0000256" key="6">
    <source>
        <dbReference type="ARBA" id="ARBA00022989"/>
    </source>
</evidence>
<accession>A0A674IF12</accession>
<keyword evidence="3 10" id="KW-0716">Sensory transduction</keyword>
<dbReference type="Ensembl" id="ENSTMTT00000008302.1">
    <property type="protein sequence ID" value="ENSTMTP00000008036.1"/>
    <property type="gene ID" value="ENSTMTG00000005852.1"/>
</dbReference>
<dbReference type="AlphaFoldDB" id="A0A674IF12"/>
<feature type="transmembrane region" description="Helical" evidence="10">
    <location>
        <begin position="229"/>
        <end position="250"/>
    </location>
</feature>
<dbReference type="Pfam" id="PF13853">
    <property type="entry name" value="7tm_4"/>
    <property type="match status" value="1"/>
</dbReference>
<keyword evidence="13" id="KW-1185">Reference proteome</keyword>
<keyword evidence="2 10" id="KW-1003">Cell membrane</keyword>
<dbReference type="PRINTS" id="PR00237">
    <property type="entry name" value="GPCRRHODOPSN"/>
</dbReference>
<evidence type="ECO:0000256" key="8">
    <source>
        <dbReference type="ARBA" id="ARBA00023224"/>
    </source>
</evidence>